<keyword evidence="7 18" id="KW-0732">Signal</keyword>
<evidence type="ECO:0000256" key="7">
    <source>
        <dbReference type="ARBA" id="ARBA00022729"/>
    </source>
</evidence>
<evidence type="ECO:0000256" key="18">
    <source>
        <dbReference type="SAM" id="SignalP"/>
    </source>
</evidence>
<keyword evidence="9" id="KW-0406">Ion transport</keyword>
<evidence type="ECO:0000256" key="2">
    <source>
        <dbReference type="ARBA" id="ARBA00009810"/>
    </source>
</evidence>
<organism evidence="20 21">
    <name type="scientific">Lampropedia puyangensis</name>
    <dbReference type="NCBI Taxonomy" id="1330072"/>
    <lineage>
        <taxon>Bacteria</taxon>
        <taxon>Pseudomonadati</taxon>
        <taxon>Pseudomonadota</taxon>
        <taxon>Betaproteobacteria</taxon>
        <taxon>Burkholderiales</taxon>
        <taxon>Comamonadaceae</taxon>
        <taxon>Lampropedia</taxon>
    </lineage>
</organism>
<evidence type="ECO:0000256" key="13">
    <source>
        <dbReference type="ARBA" id="ARBA00023237"/>
    </source>
</evidence>
<dbReference type="InterPro" id="IPR012910">
    <property type="entry name" value="Plug_dom"/>
</dbReference>
<dbReference type="InterPro" id="IPR037066">
    <property type="entry name" value="Plug_dom_sf"/>
</dbReference>
<dbReference type="InterPro" id="IPR010917">
    <property type="entry name" value="TonB_rcpt_CS"/>
</dbReference>
<dbReference type="PROSITE" id="PS52016">
    <property type="entry name" value="TONB_DEPENDENT_REC_3"/>
    <property type="match status" value="1"/>
</dbReference>
<gene>
    <name evidence="20" type="ORF">E9531_00550</name>
</gene>
<keyword evidence="4 14" id="KW-1134">Transmembrane beta strand</keyword>
<comment type="caution">
    <text evidence="20">The sequence shown here is derived from an EMBL/GenBank/DDBJ whole genome shotgun (WGS) entry which is preliminary data.</text>
</comment>
<feature type="signal peptide" evidence="18">
    <location>
        <begin position="1"/>
        <end position="37"/>
    </location>
</feature>
<comment type="subcellular location">
    <subcellularLocation>
        <location evidence="1 14">Cell outer membrane</location>
        <topology evidence="1 14">Multi-pass membrane protein</topology>
    </subcellularLocation>
</comment>
<feature type="chain" id="PRO_5020511626" evidence="18">
    <location>
        <begin position="38"/>
        <end position="870"/>
    </location>
</feature>
<keyword evidence="13 14" id="KW-0998">Cell outer membrane</keyword>
<dbReference type="CDD" id="cd01347">
    <property type="entry name" value="ligand_gated_channel"/>
    <property type="match status" value="1"/>
</dbReference>
<dbReference type="Pfam" id="PF07715">
    <property type="entry name" value="Plug"/>
    <property type="match status" value="1"/>
</dbReference>
<dbReference type="Gene3D" id="2.40.170.20">
    <property type="entry name" value="TonB-dependent receptor, beta-barrel domain"/>
    <property type="match status" value="1"/>
</dbReference>
<dbReference type="InterPro" id="IPR000531">
    <property type="entry name" value="Beta-barrel_TonB"/>
</dbReference>
<feature type="domain" description="Secretin/TonB short N-terminal" evidence="19">
    <location>
        <begin position="73"/>
        <end position="124"/>
    </location>
</feature>
<dbReference type="InterPro" id="IPR010105">
    <property type="entry name" value="TonB_sidphr_rcpt"/>
</dbReference>
<dbReference type="Proteomes" id="UP000308917">
    <property type="component" value="Unassembled WGS sequence"/>
</dbReference>
<feature type="region of interest" description="Disordered" evidence="17">
    <location>
        <begin position="666"/>
        <end position="685"/>
    </location>
</feature>
<evidence type="ECO:0000256" key="15">
    <source>
        <dbReference type="PROSITE-ProRule" id="PRU10144"/>
    </source>
</evidence>
<dbReference type="Gene3D" id="2.170.130.10">
    <property type="entry name" value="TonB-dependent receptor, plug domain"/>
    <property type="match status" value="1"/>
</dbReference>
<dbReference type="PANTHER" id="PTHR32552">
    <property type="entry name" value="FERRICHROME IRON RECEPTOR-RELATED"/>
    <property type="match status" value="1"/>
</dbReference>
<proteinExistence type="inferred from homology"/>
<dbReference type="RefSeq" id="WP_136571790.1">
    <property type="nucleotide sequence ID" value="NZ_STFG01000001.1"/>
</dbReference>
<evidence type="ECO:0000256" key="6">
    <source>
        <dbReference type="ARBA" id="ARBA00022692"/>
    </source>
</evidence>
<keyword evidence="12 20" id="KW-0675">Receptor</keyword>
<evidence type="ECO:0000256" key="10">
    <source>
        <dbReference type="ARBA" id="ARBA00023077"/>
    </source>
</evidence>
<dbReference type="PROSITE" id="PS01156">
    <property type="entry name" value="TONB_DEPENDENT_REC_2"/>
    <property type="match status" value="1"/>
</dbReference>
<evidence type="ECO:0000256" key="14">
    <source>
        <dbReference type="PROSITE-ProRule" id="PRU01360"/>
    </source>
</evidence>
<keyword evidence="10 16" id="KW-0798">TonB box</keyword>
<evidence type="ECO:0000256" key="11">
    <source>
        <dbReference type="ARBA" id="ARBA00023136"/>
    </source>
</evidence>
<dbReference type="InterPro" id="IPR036942">
    <property type="entry name" value="Beta-barrel_TonB_sf"/>
</dbReference>
<dbReference type="Gene3D" id="3.55.50.30">
    <property type="match status" value="1"/>
</dbReference>
<reference evidence="20 21" key="1">
    <citation type="journal article" date="2015" name="Antonie Van Leeuwenhoek">
        <title>Lampropedia puyangensis sp. nov., isolated from symptomatic bark of Populus ? euramericana canker and emended description of Lampropedia hyalina (Ehrenberg 1832) Lee et al. 2004.</title>
        <authorList>
            <person name="Li Y."/>
            <person name="Wang T."/>
            <person name="Piao C.G."/>
            <person name="Wang L.F."/>
            <person name="Tian G.Z."/>
            <person name="Zhu T.H."/>
            <person name="Guo M.W."/>
        </authorList>
    </citation>
    <scope>NUCLEOTIDE SEQUENCE [LARGE SCALE GENOMIC DNA]</scope>
    <source>
        <strain evidence="20 21">2-bin</strain>
    </source>
</reference>
<protein>
    <submittedName>
        <fullName evidence="20">TonB-dependent siderophore receptor</fullName>
    </submittedName>
</protein>
<evidence type="ECO:0000256" key="5">
    <source>
        <dbReference type="ARBA" id="ARBA00022496"/>
    </source>
</evidence>
<evidence type="ECO:0000256" key="8">
    <source>
        <dbReference type="ARBA" id="ARBA00023004"/>
    </source>
</evidence>
<keyword evidence="8" id="KW-0408">Iron</keyword>
<evidence type="ECO:0000256" key="1">
    <source>
        <dbReference type="ARBA" id="ARBA00004571"/>
    </source>
</evidence>
<evidence type="ECO:0000256" key="17">
    <source>
        <dbReference type="SAM" id="MobiDB-lite"/>
    </source>
</evidence>
<dbReference type="EMBL" id="STFG01000001">
    <property type="protein sequence ID" value="THU05078.1"/>
    <property type="molecule type" value="Genomic_DNA"/>
</dbReference>
<evidence type="ECO:0000256" key="16">
    <source>
        <dbReference type="RuleBase" id="RU003357"/>
    </source>
</evidence>
<evidence type="ECO:0000256" key="9">
    <source>
        <dbReference type="ARBA" id="ARBA00023065"/>
    </source>
</evidence>
<keyword evidence="5" id="KW-0410">Iron transport</keyword>
<dbReference type="FunFam" id="2.170.130.10:FF:000010">
    <property type="entry name" value="Ferripyoverdine receptor"/>
    <property type="match status" value="1"/>
</dbReference>
<keyword evidence="11 14" id="KW-0472">Membrane</keyword>
<sequence>MHPFSDRTSRPPMRHRAVAVAVLAAVTWACASSPALAQTSTAATDAASASRQYQIGQGSLTEVLNQFAQASGAILTFDPALTQGLNSNGLSGDYTVQRGFEALLLPHNLQAVRNSSGSYGMRRVNDYPTPASSAAATGQALQEVVVTGNVKADSTSEGTGSYGVRAAATATKLDLSLRETPQSVTVVTRQQLDDMGAQTLTDVMGQVTGVVVTANDTERVSYMSRGYAINTFQIDGVNTSYNNGYVRLSSDPAVYDRMEVLRGAAGQTLGAGDPGGTVNQVRKRPTAEFAGYASATLGSWNSRRGEIDLGGPLALNGHVRGRMVAVKQKSDSFRDWYTSDKEVFYGVLEADLGDSTIVSLGYDYQRPENSGVTWGTIPYWLSDGSLANMPRSFNPAARWSQWNVQQKQTFLRLEHQFNDDWRAKVTYTDDDQKVYGHRWFGGAGYFPNPDGTGKTAWDGGGNNYGKAKSWDLDVNGRFQLLGREHLVNVGYHRERYRNSSPAGIDHRPDDYTWEVPDWRNWDGIVPEYSREYLGYDSSYKIGRQSAFYVSAKLSLTNRISALVGGRYSDWSEDSYSYLANSGGYSRTGYSIDNVWTPYAAVMVDLTKNLTAYGSYTDIFKPQNRRNFEGKYIDPVNGKHYELGLKGEFFDGALNTSAAIFRSRKDNEAEIDDSGQLPDGAYDPSKPPEGYNGSGYMYIPGTEELAYRSTGKGNKVNGFEFEAQGAITPNWNLSAGWTRAVAKNNAGDTINAYLPKNTFRLRTSYRLPGAWSNLRVGGGVTWQSQTWADVSGVPTGQTDASGKAITEKRRITQAAYYLVNLSANYQVNKQLSVSMNVNNLFDKSYYQRVGFYSGVMYGSPRDWRLNVRYTF</sequence>
<evidence type="ECO:0000259" key="19">
    <source>
        <dbReference type="SMART" id="SM00965"/>
    </source>
</evidence>
<dbReference type="SUPFAM" id="SSF56935">
    <property type="entry name" value="Porins"/>
    <property type="match status" value="1"/>
</dbReference>
<dbReference type="PANTHER" id="PTHR32552:SF74">
    <property type="entry name" value="HYDROXAMATE SIDEROPHORE RECEPTOR FHUE"/>
    <property type="match status" value="1"/>
</dbReference>
<dbReference type="Pfam" id="PF00593">
    <property type="entry name" value="TonB_dep_Rec_b-barrel"/>
    <property type="match status" value="1"/>
</dbReference>
<keyword evidence="21" id="KW-1185">Reference proteome</keyword>
<evidence type="ECO:0000256" key="12">
    <source>
        <dbReference type="ARBA" id="ARBA00023170"/>
    </source>
</evidence>
<dbReference type="GO" id="GO:0015891">
    <property type="term" value="P:siderophore transport"/>
    <property type="evidence" value="ECO:0007669"/>
    <property type="project" value="InterPro"/>
</dbReference>
<keyword evidence="6 14" id="KW-0812">Transmembrane</keyword>
<accession>A0A4S8FBN1</accession>
<dbReference type="GO" id="GO:0038023">
    <property type="term" value="F:signaling receptor activity"/>
    <property type="evidence" value="ECO:0007669"/>
    <property type="project" value="InterPro"/>
</dbReference>
<comment type="similarity">
    <text evidence="2 14 16">Belongs to the TonB-dependent receptor family.</text>
</comment>
<dbReference type="AlphaFoldDB" id="A0A4S8FBN1"/>
<dbReference type="InterPro" id="IPR039426">
    <property type="entry name" value="TonB-dep_rcpt-like"/>
</dbReference>
<dbReference type="NCBIfam" id="TIGR01783">
    <property type="entry name" value="TonB-siderophor"/>
    <property type="match status" value="1"/>
</dbReference>
<dbReference type="GO" id="GO:0009279">
    <property type="term" value="C:cell outer membrane"/>
    <property type="evidence" value="ECO:0007669"/>
    <property type="project" value="UniProtKB-SubCell"/>
</dbReference>
<evidence type="ECO:0000313" key="21">
    <source>
        <dbReference type="Proteomes" id="UP000308917"/>
    </source>
</evidence>
<name>A0A4S8FBN1_9BURK</name>
<dbReference type="OrthoDB" id="174652at2"/>
<evidence type="ECO:0000256" key="3">
    <source>
        <dbReference type="ARBA" id="ARBA00022448"/>
    </source>
</evidence>
<feature type="short sequence motif" description="TonB C-terminal box" evidence="15">
    <location>
        <begin position="853"/>
        <end position="870"/>
    </location>
</feature>
<dbReference type="InterPro" id="IPR011662">
    <property type="entry name" value="Secretin/TonB_short_N"/>
</dbReference>
<evidence type="ECO:0000313" key="20">
    <source>
        <dbReference type="EMBL" id="THU05078.1"/>
    </source>
</evidence>
<dbReference type="SMART" id="SM00965">
    <property type="entry name" value="STN"/>
    <property type="match status" value="1"/>
</dbReference>
<evidence type="ECO:0000256" key="4">
    <source>
        <dbReference type="ARBA" id="ARBA00022452"/>
    </source>
</evidence>
<keyword evidence="3 14" id="KW-0813">Transport</keyword>
<dbReference type="GO" id="GO:0015344">
    <property type="term" value="F:siderophore uptake transmembrane transporter activity"/>
    <property type="evidence" value="ECO:0007669"/>
    <property type="project" value="TreeGrafter"/>
</dbReference>